<comment type="similarity">
    <text evidence="1">Belongs to the FAM154 family.</text>
</comment>
<dbReference type="Proteomes" id="UP000095300">
    <property type="component" value="Unassembled WGS sequence"/>
</dbReference>
<proteinExistence type="inferred from homology"/>
<evidence type="ECO:0000313" key="3">
    <source>
        <dbReference type="Proteomes" id="UP000095300"/>
    </source>
</evidence>
<dbReference type="PANTHER" id="PTHR31516:SF17">
    <property type="entry name" value="STABILIZER OF AXONEMAL MICROTUBULES 2"/>
    <property type="match status" value="1"/>
</dbReference>
<name>A0A1I8PW92_STOCA</name>
<dbReference type="VEuPathDB" id="VectorBase:SCAU011711"/>
<reference evidence="2" key="1">
    <citation type="submission" date="2020-05" db="UniProtKB">
        <authorList>
            <consortium name="EnsemblMetazoa"/>
        </authorList>
    </citation>
    <scope>IDENTIFICATION</scope>
    <source>
        <strain evidence="2">USDA</strain>
    </source>
</reference>
<dbReference type="STRING" id="35570.A0A1I8PW92"/>
<dbReference type="GO" id="GO:0008017">
    <property type="term" value="F:microtubule binding"/>
    <property type="evidence" value="ECO:0007669"/>
    <property type="project" value="InterPro"/>
</dbReference>
<protein>
    <recommendedName>
        <fullName evidence="4">Stabilizer of axonemal microtubules 1</fullName>
    </recommendedName>
</protein>
<evidence type="ECO:0000313" key="2">
    <source>
        <dbReference type="EnsemblMetazoa" id="SCAU011711-PA"/>
    </source>
</evidence>
<dbReference type="InterPro" id="IPR033336">
    <property type="entry name" value="SAXO1/2"/>
</dbReference>
<keyword evidence="3" id="KW-1185">Reference proteome</keyword>
<dbReference type="PANTHER" id="PTHR31516">
    <property type="entry name" value="STABILIZER OF AXONEMAL MICROTUBULES 2"/>
    <property type="match status" value="1"/>
</dbReference>
<dbReference type="GO" id="GO:0036064">
    <property type="term" value="C:ciliary basal body"/>
    <property type="evidence" value="ECO:0007669"/>
    <property type="project" value="TreeGrafter"/>
</dbReference>
<dbReference type="GO" id="GO:0036126">
    <property type="term" value="C:sperm flagellum"/>
    <property type="evidence" value="ECO:0007669"/>
    <property type="project" value="TreeGrafter"/>
</dbReference>
<organism evidence="2 3">
    <name type="scientific">Stomoxys calcitrans</name>
    <name type="common">Stable fly</name>
    <name type="synonym">Conops calcitrans</name>
    <dbReference type="NCBI Taxonomy" id="35570"/>
    <lineage>
        <taxon>Eukaryota</taxon>
        <taxon>Metazoa</taxon>
        <taxon>Ecdysozoa</taxon>
        <taxon>Arthropoda</taxon>
        <taxon>Hexapoda</taxon>
        <taxon>Insecta</taxon>
        <taxon>Pterygota</taxon>
        <taxon>Neoptera</taxon>
        <taxon>Endopterygota</taxon>
        <taxon>Diptera</taxon>
        <taxon>Brachycera</taxon>
        <taxon>Muscomorpha</taxon>
        <taxon>Muscoidea</taxon>
        <taxon>Muscidae</taxon>
        <taxon>Stomoxys</taxon>
    </lineage>
</organism>
<dbReference type="GO" id="GO:0005814">
    <property type="term" value="C:centriole"/>
    <property type="evidence" value="ECO:0007669"/>
    <property type="project" value="TreeGrafter"/>
</dbReference>
<dbReference type="AlphaFoldDB" id="A0A1I8PW92"/>
<accession>A0A1I8PW92</accession>
<dbReference type="EnsemblMetazoa" id="SCAU011711-RA">
    <property type="protein sequence ID" value="SCAU011711-PA"/>
    <property type="gene ID" value="SCAU011711"/>
</dbReference>
<dbReference type="GO" id="GO:0005879">
    <property type="term" value="C:axonemal microtubule"/>
    <property type="evidence" value="ECO:0007669"/>
    <property type="project" value="TreeGrafter"/>
</dbReference>
<dbReference type="KEGG" id="scac:106091099"/>
<evidence type="ECO:0008006" key="4">
    <source>
        <dbReference type="Google" id="ProtNLM"/>
    </source>
</evidence>
<dbReference type="OrthoDB" id="365640at2759"/>
<gene>
    <name evidence="2" type="primary">106091099</name>
</gene>
<evidence type="ECO:0000256" key="1">
    <source>
        <dbReference type="ARBA" id="ARBA00008738"/>
    </source>
</evidence>
<sequence length="512" mass="56946">MQGEVMCEVHAEDNDMPETCGDYCPNQCDPCQMAGEISPCPTEDCGGGRCDCGDYSSCCYQQPPRTLPIRPNTNLVPSDAPMEKDTIYKCSYMPNCGAECYTAKPIRPCTNIVSLKEPLDKCTIQKLSYMPHVCVARAEPIRPKENGLSFRGPLLAISSQKHDFVPKGYCRRQPIKPCPGIVKACDPLDKCTTSKLSYMPVNICQNPPPKPILQSYNYVRPTEPGERFTIQKLSYMPLCLPPKEPMPWAERVRCEPPKYEHLCTTYNLSYIPNCNTGRIAPIFPISALKKLGSEHNDGNTVYKLSYIGPDGQCCRPAPILPINGLQLPTGPMEKCTVQKLSYQPNCCSSRTPAIRPKENCIKPTGPMYFMTTQKHDYVMKPLCRPKPIKPISAIKRPTGCVEKCTINKLSYMPVNVCENPRPSAIRPKAGVCRLEGPMEKCTTYKLSYMPSCIPAKDPMPWAKASNYVKPIGPMEKCTIQKLSYRPPGTFTKCGGCQKNANKTSYPKAGICN</sequence>